<protein>
    <recommendedName>
        <fullName evidence="3">Phosphate-selective porin O and P</fullName>
    </recommendedName>
</protein>
<dbReference type="RefSeq" id="WP_109643691.1">
    <property type="nucleotide sequence ID" value="NZ_QGGB01000001.1"/>
</dbReference>
<comment type="caution">
    <text evidence="1">The sequence shown here is derived from an EMBL/GenBank/DDBJ whole genome shotgun (WGS) entry which is preliminary data.</text>
</comment>
<evidence type="ECO:0000313" key="1">
    <source>
        <dbReference type="EMBL" id="PWN08108.1"/>
    </source>
</evidence>
<dbReference type="SUPFAM" id="SSF56935">
    <property type="entry name" value="Porins"/>
    <property type="match status" value="1"/>
</dbReference>
<accession>A0A316TVX5</accession>
<evidence type="ECO:0008006" key="3">
    <source>
        <dbReference type="Google" id="ProtNLM"/>
    </source>
</evidence>
<organism evidence="1 2">
    <name type="scientific">Rhodohalobacter mucosus</name>
    <dbReference type="NCBI Taxonomy" id="2079485"/>
    <lineage>
        <taxon>Bacteria</taxon>
        <taxon>Pseudomonadati</taxon>
        <taxon>Balneolota</taxon>
        <taxon>Balneolia</taxon>
        <taxon>Balneolales</taxon>
        <taxon>Balneolaceae</taxon>
        <taxon>Rhodohalobacter</taxon>
    </lineage>
</organism>
<sequence>MTSLIEKSLWLLCGVSALLFTGFLFTAEAQSDEEEESSLHVGGALRYNFLLSNYESDIDAGNSQFTWDTWRINVLYDNPGGIGLNFEYRFYPTFGTHFIKQGWLDYSVDEKTELQLGVTQVPFGNIQYNSNNWWFSLPYYVGLEDDHDMGIKLIRQTENMEWHAAYFFQADPEGPAFGQANFGVGGAGRYSYDVIPEGNASLTERNQFNIRGAYLLDNGEIGASFQFGQLYNTVNDLFDSQYAFAIHADYNIGNFNIKPQLLYYGMNADDDDGNELSTVYMGAYGIPYEVSTEAWIATLGLAYSYDVDWGPVTNINFYNDFSYMQNTVGEGTTIRANDQSLTLDNNFQSTIQNITGFLVSAGPVFTYFDIAQGVNQPWLTDAFGVGVGPGHEDLGLGESEYNIRFNINIGYYF</sequence>
<keyword evidence="2" id="KW-1185">Reference proteome</keyword>
<dbReference type="OrthoDB" id="625456at2"/>
<reference evidence="1 2" key="1">
    <citation type="submission" date="2018-05" db="EMBL/GenBank/DDBJ databases">
        <title>Rhodohalobacter halophilus gen. nov., sp. nov., a moderately halophilic member of the family Balneolaceae.</title>
        <authorList>
            <person name="Liu Z.-W."/>
        </authorList>
    </citation>
    <scope>NUCLEOTIDE SEQUENCE [LARGE SCALE GENOMIC DNA]</scope>
    <source>
        <strain evidence="1 2">8A47</strain>
    </source>
</reference>
<dbReference type="Proteomes" id="UP000245533">
    <property type="component" value="Unassembled WGS sequence"/>
</dbReference>
<evidence type="ECO:0000313" key="2">
    <source>
        <dbReference type="Proteomes" id="UP000245533"/>
    </source>
</evidence>
<dbReference type="AlphaFoldDB" id="A0A316TVX5"/>
<gene>
    <name evidence="1" type="ORF">DDZ15_00275</name>
</gene>
<name>A0A316TVX5_9BACT</name>
<proteinExistence type="predicted"/>
<dbReference type="EMBL" id="QGGB01000001">
    <property type="protein sequence ID" value="PWN08108.1"/>
    <property type="molecule type" value="Genomic_DNA"/>
</dbReference>